<dbReference type="InterPro" id="IPR037045">
    <property type="entry name" value="S8pro/Inhibitor_I9_sf"/>
</dbReference>
<dbReference type="Gene3D" id="3.40.50.200">
    <property type="entry name" value="Peptidase S8/S53 domain"/>
    <property type="match status" value="2"/>
</dbReference>
<feature type="domain" description="Peptidase S8/S53" evidence="3">
    <location>
        <begin position="87"/>
        <end position="408"/>
    </location>
</feature>
<dbReference type="GO" id="GO:0004252">
    <property type="term" value="F:serine-type endopeptidase activity"/>
    <property type="evidence" value="ECO:0007669"/>
    <property type="project" value="InterPro"/>
</dbReference>
<name>A0AAV5L7G7_9ROSI</name>
<dbReference type="Gene3D" id="2.60.40.2310">
    <property type="match status" value="1"/>
</dbReference>
<dbReference type="Pfam" id="PF05922">
    <property type="entry name" value="Inhibitor_I9"/>
    <property type="match status" value="1"/>
</dbReference>
<keyword evidence="7" id="KW-1185">Reference proteome</keyword>
<dbReference type="GO" id="GO:0006508">
    <property type="term" value="P:proteolysis"/>
    <property type="evidence" value="ECO:0007669"/>
    <property type="project" value="InterPro"/>
</dbReference>
<dbReference type="Pfam" id="PF00082">
    <property type="entry name" value="Peptidase_S8"/>
    <property type="match status" value="1"/>
</dbReference>
<feature type="domain" description="Inhibitor I9" evidence="4">
    <location>
        <begin position="28"/>
        <end position="65"/>
    </location>
</feature>
<dbReference type="Proteomes" id="UP001054252">
    <property type="component" value="Unassembled WGS sequence"/>
</dbReference>
<dbReference type="InterPro" id="IPR041469">
    <property type="entry name" value="Subtilisin-like_FN3"/>
</dbReference>
<evidence type="ECO:0000313" key="7">
    <source>
        <dbReference type="Proteomes" id="UP001054252"/>
    </source>
</evidence>
<evidence type="ECO:0000256" key="1">
    <source>
        <dbReference type="ARBA" id="ARBA00011073"/>
    </source>
</evidence>
<gene>
    <name evidence="6" type="ORF">SLEP1_g41537</name>
</gene>
<dbReference type="InterPro" id="IPR000209">
    <property type="entry name" value="Peptidase_S8/S53_dom"/>
</dbReference>
<dbReference type="Pfam" id="PF17766">
    <property type="entry name" value="fn3_6"/>
    <property type="match status" value="1"/>
</dbReference>
<dbReference type="InterPro" id="IPR045051">
    <property type="entry name" value="SBT"/>
</dbReference>
<dbReference type="EMBL" id="BPVZ01000098">
    <property type="protein sequence ID" value="GKV32977.1"/>
    <property type="molecule type" value="Genomic_DNA"/>
</dbReference>
<feature type="domain" description="Subtilisin-like protease fibronectin type-III" evidence="5">
    <location>
        <begin position="448"/>
        <end position="546"/>
    </location>
</feature>
<dbReference type="PANTHER" id="PTHR10795">
    <property type="entry name" value="PROPROTEIN CONVERTASE SUBTILISIN/KEXIN"/>
    <property type="match status" value="1"/>
</dbReference>
<evidence type="ECO:0000259" key="5">
    <source>
        <dbReference type="Pfam" id="PF17766"/>
    </source>
</evidence>
<evidence type="ECO:0000256" key="2">
    <source>
        <dbReference type="ARBA" id="ARBA00022729"/>
    </source>
</evidence>
<dbReference type="SUPFAM" id="SSF52743">
    <property type="entry name" value="Subtilisin-like"/>
    <property type="match status" value="1"/>
</dbReference>
<organism evidence="6 7">
    <name type="scientific">Rubroshorea leprosula</name>
    <dbReference type="NCBI Taxonomy" id="152421"/>
    <lineage>
        <taxon>Eukaryota</taxon>
        <taxon>Viridiplantae</taxon>
        <taxon>Streptophyta</taxon>
        <taxon>Embryophyta</taxon>
        <taxon>Tracheophyta</taxon>
        <taxon>Spermatophyta</taxon>
        <taxon>Magnoliopsida</taxon>
        <taxon>eudicotyledons</taxon>
        <taxon>Gunneridae</taxon>
        <taxon>Pentapetalae</taxon>
        <taxon>rosids</taxon>
        <taxon>malvids</taxon>
        <taxon>Malvales</taxon>
        <taxon>Dipterocarpaceae</taxon>
        <taxon>Rubroshorea</taxon>
    </lineage>
</organism>
<dbReference type="AlphaFoldDB" id="A0AAV5L7G7"/>
<reference evidence="6 7" key="1">
    <citation type="journal article" date="2021" name="Commun. Biol.">
        <title>The genome of Shorea leprosula (Dipterocarpaceae) highlights the ecological relevance of drought in aseasonal tropical rainforests.</title>
        <authorList>
            <person name="Ng K.K.S."/>
            <person name="Kobayashi M.J."/>
            <person name="Fawcett J.A."/>
            <person name="Hatakeyama M."/>
            <person name="Paape T."/>
            <person name="Ng C.H."/>
            <person name="Ang C.C."/>
            <person name="Tnah L.H."/>
            <person name="Lee C.T."/>
            <person name="Nishiyama T."/>
            <person name="Sese J."/>
            <person name="O'Brien M.J."/>
            <person name="Copetti D."/>
            <person name="Mohd Noor M.I."/>
            <person name="Ong R.C."/>
            <person name="Putra M."/>
            <person name="Sireger I.Z."/>
            <person name="Indrioko S."/>
            <person name="Kosugi Y."/>
            <person name="Izuno A."/>
            <person name="Isagi Y."/>
            <person name="Lee S.L."/>
            <person name="Shimizu K.K."/>
        </authorList>
    </citation>
    <scope>NUCLEOTIDE SEQUENCE [LARGE SCALE GENOMIC DNA]</scope>
    <source>
        <strain evidence="6">214</strain>
    </source>
</reference>
<evidence type="ECO:0000259" key="3">
    <source>
        <dbReference type="Pfam" id="PF00082"/>
    </source>
</evidence>
<dbReference type="Gene3D" id="3.50.30.30">
    <property type="match status" value="1"/>
</dbReference>
<dbReference type="InterPro" id="IPR036852">
    <property type="entry name" value="Peptidase_S8/S53_dom_sf"/>
</dbReference>
<dbReference type="InterPro" id="IPR010259">
    <property type="entry name" value="S8pro/Inhibitor_I9"/>
</dbReference>
<accession>A0AAV5L7G7</accession>
<evidence type="ECO:0000259" key="4">
    <source>
        <dbReference type="Pfam" id="PF05922"/>
    </source>
</evidence>
<evidence type="ECO:0000313" key="6">
    <source>
        <dbReference type="EMBL" id="GKV32977.1"/>
    </source>
</evidence>
<comment type="caution">
    <text evidence="6">The sequence shown here is derived from an EMBL/GenBank/DDBJ whole genome shotgun (WGS) entry which is preliminary data.</text>
</comment>
<proteinExistence type="inferred from homology"/>
<sequence>MGSIQGKEYFLTSHHLSMLQDVMGHRCYRRSFKGFAAKLTDQEAKKMSSMKGVVSVFPSKTFQLQTTRSWDFIGFKESIKRNPTVESDIIIGVIDPEIWPELESLSDESFGPAAKNKIIGAQSYVGNDSARDVDGHGNHTASMAAGNKVKDVGFYGLAQGMVRVGVPSARIAAYKVCGDLCSSDAILAAFDNAIADGVDIITISIEHIEPLDFSEDVIAIAASRRIGSSSTRSFWGMGIYKWNCFEGCLDKNAVKGKIVLCDSFQGIFVSKDSVALGAISIDDGSGTDVAPLPAAALTDVGHNFVKSYLNSTEKPEAEILTSEAIIDSSAPMFAPFSSCWPNFKVLDILKPDLTAPGADILATYSPEGLVTGDSKDDRHVKYAAAAYIKTFHPDWSPSAIKSALMTTDEHLIFCIVFFIMGYDADKLKAVSGSNSTCNTSSEIVPPKDLNYSTLTAAVPSDQPFTVTFQRTVTNVGNANSTYIAEVSAHSKLNVSVVPTVLSFNSMRENESFQVTVTGGALKIFTVVSTSMSWSDGSHIVRSPIVIHTYHGLGI</sequence>
<protein>
    <submittedName>
        <fullName evidence="6">Uncharacterized protein</fullName>
    </submittedName>
</protein>
<dbReference type="Gene3D" id="3.30.70.80">
    <property type="entry name" value="Peptidase S8 propeptide/proteinase inhibitor I9"/>
    <property type="match status" value="1"/>
</dbReference>
<comment type="similarity">
    <text evidence="1">Belongs to the peptidase S8 family.</text>
</comment>
<keyword evidence="2" id="KW-0732">Signal</keyword>